<name>A0A240EWU5_9CAUD</name>
<organism evidence="1 2">
    <name type="scientific">Vibrio phage JSF7</name>
    <dbReference type="NCBI Taxonomy" id="1292086"/>
    <lineage>
        <taxon>Viruses</taxon>
        <taxon>Duplodnaviria</taxon>
        <taxon>Heunggongvirae</taxon>
        <taxon>Uroviricota</taxon>
        <taxon>Caudoviricetes</taxon>
        <taxon>Autographivirales</taxon>
        <taxon>Tawavirus</taxon>
        <taxon>Tawavirus JSF7</taxon>
    </lineage>
</organism>
<dbReference type="RefSeq" id="YP_009784161.1">
    <property type="nucleotide sequence ID" value="NC_047741.1"/>
</dbReference>
<dbReference type="EMBL" id="KY065149">
    <property type="protein sequence ID" value="APD18135.1"/>
    <property type="molecule type" value="Genomic_DNA"/>
</dbReference>
<dbReference type="GeneID" id="54974156"/>
<reference evidence="1 2" key="1">
    <citation type="journal article" date="2017" name="PLoS ONE">
        <title>Environmental bacteriophages active on biofilms and planktonic forms of toxigenic Vibrio cholerae: Potential relevance in cholera epidemiology.</title>
        <authorList>
            <person name="Naser I.B."/>
            <person name="Hoque M.M."/>
            <person name="Abdullah A."/>
            <person name="Bari S.M.N."/>
            <person name="Ghosh A.N."/>
            <person name="Faruque S.M."/>
        </authorList>
    </citation>
    <scope>NUCLEOTIDE SEQUENCE [LARGE SCALE GENOMIC DNA]</scope>
</reference>
<dbReference type="KEGG" id="vg:54974156"/>
<evidence type="ECO:0000313" key="1">
    <source>
        <dbReference type="EMBL" id="APD18135.1"/>
    </source>
</evidence>
<dbReference type="Proteomes" id="UP000225149">
    <property type="component" value="Segment"/>
</dbReference>
<proteinExistence type="predicted"/>
<evidence type="ECO:0000313" key="2">
    <source>
        <dbReference type="Proteomes" id="UP000225149"/>
    </source>
</evidence>
<accession>A0A240EWU5</accession>
<keyword evidence="2" id="KW-1185">Reference proteome</keyword>
<sequence length="130" mass="15068">MAMRRVNDLFKVQGLACYLKWKYPNLNPRIEVVPDGTRIDLEIWLNNSLVGQIKRLTPNMASHHWLDLVYANYTFVNEALFRDMSYDSKWWSLSAWERAEHLADAKKLIKNNTYNSNKAIVGGNGCTTSM</sequence>
<protein>
    <submittedName>
        <fullName evidence="1">Uncharacterized protein</fullName>
    </submittedName>
</protein>